<name>A0A915KQS8_ROMCU</name>
<accession>A0A915KQS8</accession>
<dbReference type="WBParaSite" id="nRc.2.0.1.t40053-RA">
    <property type="protein sequence ID" value="nRc.2.0.1.t40053-RA"/>
    <property type="gene ID" value="nRc.2.0.1.g40053"/>
</dbReference>
<dbReference type="AlphaFoldDB" id="A0A915KQS8"/>
<evidence type="ECO:0000313" key="3">
    <source>
        <dbReference type="WBParaSite" id="nRc.2.0.1.t40053-RA"/>
    </source>
</evidence>
<protein>
    <submittedName>
        <fullName evidence="3">Uncharacterized protein</fullName>
    </submittedName>
</protein>
<proteinExistence type="predicted"/>
<keyword evidence="2" id="KW-1185">Reference proteome</keyword>
<evidence type="ECO:0000313" key="2">
    <source>
        <dbReference type="Proteomes" id="UP000887565"/>
    </source>
</evidence>
<reference evidence="3" key="1">
    <citation type="submission" date="2022-11" db="UniProtKB">
        <authorList>
            <consortium name="WormBaseParasite"/>
        </authorList>
    </citation>
    <scope>IDENTIFICATION</scope>
</reference>
<organism evidence="2 3">
    <name type="scientific">Romanomermis culicivorax</name>
    <name type="common">Nematode worm</name>
    <dbReference type="NCBI Taxonomy" id="13658"/>
    <lineage>
        <taxon>Eukaryota</taxon>
        <taxon>Metazoa</taxon>
        <taxon>Ecdysozoa</taxon>
        <taxon>Nematoda</taxon>
        <taxon>Enoplea</taxon>
        <taxon>Dorylaimia</taxon>
        <taxon>Mermithida</taxon>
        <taxon>Mermithoidea</taxon>
        <taxon>Mermithidae</taxon>
        <taxon>Romanomermis</taxon>
    </lineage>
</organism>
<feature type="region of interest" description="Disordered" evidence="1">
    <location>
        <begin position="1"/>
        <end position="35"/>
    </location>
</feature>
<sequence length="461" mass="51666">MIGSHQISEPRPTESALLHENGSNNNETDVALTSPPPMSANALNNVCLAVRFIRFGTYCTVPYKEGLVMESSCLILTVKEDSSVYANFPCTTQADSTSAPHLVTSRPYAFKIGWHNVRRFEFHVHANCSVIYLLMSDNCAKKIRETFGLNEQFVHDFRLPFYDPGSNEQGRKYVTIGLSECRVSWIDIVRKYIYKVNPQAEVVALTYKEAMDRMRKSAPAVRNVLPHQPHRAGLGQQQQQIVQKSTSPPILNTFVQRHANGDGGNVANIGVPVYQIQSPVVRQVPLVPIQIQQYAVANVFYQPANFVTSRAINNNNINASINNPIVNVNRATNMTYSEAYSKVQKGLMNDHSSPQKQQQYCQQDASTSTSIDMAESPVMQSSFGQQICNLTATTATVTTPSTTSKHFLQNIVLKVFKKIRNNDGTEIPVVPRATAPVDVSWPQLEIRRQQVRRRIAWYLYG</sequence>
<evidence type="ECO:0000256" key="1">
    <source>
        <dbReference type="SAM" id="MobiDB-lite"/>
    </source>
</evidence>
<dbReference type="Proteomes" id="UP000887565">
    <property type="component" value="Unplaced"/>
</dbReference>